<dbReference type="Proteomes" id="UP000323454">
    <property type="component" value="Unassembled WGS sequence"/>
</dbReference>
<gene>
    <name evidence="6" type="ORF">F0L68_16690</name>
</gene>
<dbReference type="EMBL" id="VUOB01000028">
    <property type="protein sequence ID" value="KAA2261426.1"/>
    <property type="molecule type" value="Genomic_DNA"/>
</dbReference>
<evidence type="ECO:0000313" key="6">
    <source>
        <dbReference type="EMBL" id="KAA2261426.1"/>
    </source>
</evidence>
<dbReference type="GO" id="GO:0016765">
    <property type="term" value="F:transferase activity, transferring alkyl or aryl (other than methyl) groups"/>
    <property type="evidence" value="ECO:0007669"/>
    <property type="project" value="InterPro"/>
</dbReference>
<evidence type="ECO:0000256" key="2">
    <source>
        <dbReference type="ARBA" id="ARBA00022692"/>
    </source>
</evidence>
<evidence type="ECO:0000256" key="3">
    <source>
        <dbReference type="ARBA" id="ARBA00022989"/>
    </source>
</evidence>
<comment type="subcellular location">
    <subcellularLocation>
        <location evidence="1">Membrane</location>
        <topology evidence="1">Multi-pass membrane protein</topology>
    </subcellularLocation>
</comment>
<feature type="transmembrane region" description="Helical" evidence="5">
    <location>
        <begin position="143"/>
        <end position="162"/>
    </location>
</feature>
<protein>
    <recommendedName>
        <fullName evidence="8">4-hydroxybenzoate polyprenyltransferase</fullName>
    </recommendedName>
</protein>
<evidence type="ECO:0000256" key="4">
    <source>
        <dbReference type="ARBA" id="ARBA00023136"/>
    </source>
</evidence>
<feature type="transmembrane region" description="Helical" evidence="5">
    <location>
        <begin position="168"/>
        <end position="188"/>
    </location>
</feature>
<comment type="caution">
    <text evidence="6">The sequence shown here is derived from an EMBL/GenBank/DDBJ whole genome shotgun (WGS) entry which is preliminary data.</text>
</comment>
<feature type="transmembrane region" description="Helical" evidence="5">
    <location>
        <begin position="234"/>
        <end position="256"/>
    </location>
</feature>
<dbReference type="Pfam" id="PF01040">
    <property type="entry name" value="UbiA"/>
    <property type="match status" value="1"/>
</dbReference>
<keyword evidence="4 5" id="KW-0472">Membrane</keyword>
<dbReference type="Gene3D" id="1.10.357.140">
    <property type="entry name" value="UbiA prenyltransferase"/>
    <property type="match status" value="1"/>
</dbReference>
<dbReference type="InterPro" id="IPR044878">
    <property type="entry name" value="UbiA_sf"/>
</dbReference>
<feature type="transmembrane region" description="Helical" evidence="5">
    <location>
        <begin position="111"/>
        <end position="131"/>
    </location>
</feature>
<proteinExistence type="predicted"/>
<dbReference type="AlphaFoldDB" id="A0A5B2XDX2"/>
<evidence type="ECO:0000256" key="1">
    <source>
        <dbReference type="ARBA" id="ARBA00004141"/>
    </source>
</evidence>
<dbReference type="RefSeq" id="WP_149850504.1">
    <property type="nucleotide sequence ID" value="NZ_VUOB01000028.1"/>
</dbReference>
<dbReference type="OrthoDB" id="3212588at2"/>
<feature type="transmembrane region" description="Helical" evidence="5">
    <location>
        <begin position="263"/>
        <end position="283"/>
    </location>
</feature>
<dbReference type="InterPro" id="IPR000537">
    <property type="entry name" value="UbiA_prenyltransferase"/>
</dbReference>
<feature type="transmembrane region" description="Helical" evidence="5">
    <location>
        <begin position="209"/>
        <end position="228"/>
    </location>
</feature>
<organism evidence="6 7">
    <name type="scientific">Solihabitans fulvus</name>
    <dbReference type="NCBI Taxonomy" id="1892852"/>
    <lineage>
        <taxon>Bacteria</taxon>
        <taxon>Bacillati</taxon>
        <taxon>Actinomycetota</taxon>
        <taxon>Actinomycetes</taxon>
        <taxon>Pseudonocardiales</taxon>
        <taxon>Pseudonocardiaceae</taxon>
        <taxon>Solihabitans</taxon>
    </lineage>
</organism>
<keyword evidence="7" id="KW-1185">Reference proteome</keyword>
<dbReference type="Gene3D" id="1.20.120.1780">
    <property type="entry name" value="UbiA prenyltransferase"/>
    <property type="match status" value="1"/>
</dbReference>
<evidence type="ECO:0008006" key="8">
    <source>
        <dbReference type="Google" id="ProtNLM"/>
    </source>
</evidence>
<name>A0A5B2XDX2_9PSEU</name>
<dbReference type="GO" id="GO:0016020">
    <property type="term" value="C:membrane"/>
    <property type="evidence" value="ECO:0007669"/>
    <property type="project" value="UniProtKB-SubCell"/>
</dbReference>
<reference evidence="6 7" key="2">
    <citation type="submission" date="2019-09" db="EMBL/GenBank/DDBJ databases">
        <authorList>
            <person name="Jin C."/>
        </authorList>
    </citation>
    <scope>NUCLEOTIDE SEQUENCE [LARGE SCALE GENOMIC DNA]</scope>
    <source>
        <strain evidence="6 7">AN110305</strain>
    </source>
</reference>
<sequence length="284" mass="27865">MTGSSAAAARRPRRLVLGLAGACHPAPALVVTTVSVLLAAGVGLSTGRVALLGLAVLTGQLSIGWSNDRIDAARDRATGQADKPAATGRVPVEAVAAAAGLALVSTVVLSLLLGPLAGAVALAGVAMGWAYNLGLKATVWSGATYLLAFATVPTVPYLALPGHPWPPWWAPVAGALLGFGAHFANVLPDLRDDAATGVRGLPQRLGPRAGVVVMACALAAASVVLGFGPAAASLAFALTASAVGIAGAAAATVAAVVAPESPVAFRITMAMAVVDVGMLIAAIA</sequence>
<evidence type="ECO:0000313" key="7">
    <source>
        <dbReference type="Proteomes" id="UP000323454"/>
    </source>
</evidence>
<evidence type="ECO:0000256" key="5">
    <source>
        <dbReference type="SAM" id="Phobius"/>
    </source>
</evidence>
<accession>A0A5B2XDX2</accession>
<keyword evidence="3 5" id="KW-1133">Transmembrane helix</keyword>
<keyword evidence="2 5" id="KW-0812">Transmembrane</keyword>
<reference evidence="6 7" key="1">
    <citation type="submission" date="2019-09" db="EMBL/GenBank/DDBJ databases">
        <title>Goodfellowia gen. nov., a new genus of the Pseudonocardineae related to Actinoalloteichus, containing Goodfellowia coeruleoviolacea gen. nov., comb. nov. gen. nov., comb. nov.</title>
        <authorList>
            <person name="Labeda D."/>
        </authorList>
    </citation>
    <scope>NUCLEOTIDE SEQUENCE [LARGE SCALE GENOMIC DNA]</scope>
    <source>
        <strain evidence="6 7">AN110305</strain>
    </source>
</reference>